<dbReference type="InterPro" id="IPR026433">
    <property type="entry name" value="MarR_EPS"/>
</dbReference>
<dbReference type="SUPFAM" id="SSF46785">
    <property type="entry name" value="Winged helix' DNA-binding domain"/>
    <property type="match status" value="1"/>
</dbReference>
<evidence type="ECO:0008006" key="3">
    <source>
        <dbReference type="Google" id="ProtNLM"/>
    </source>
</evidence>
<dbReference type="InterPro" id="IPR036390">
    <property type="entry name" value="WH_DNA-bd_sf"/>
</dbReference>
<name>A0A0B0EEV2_9BACT</name>
<dbReference type="NCBIfam" id="TIGR04176">
    <property type="entry name" value="MarR_EPS"/>
    <property type="match status" value="1"/>
</dbReference>
<dbReference type="Pfam" id="PF13412">
    <property type="entry name" value="HTH_24"/>
    <property type="match status" value="1"/>
</dbReference>
<reference evidence="1 2" key="1">
    <citation type="submission" date="2014-10" db="EMBL/GenBank/DDBJ databases">
        <title>Draft genome of anammox bacterium scalindua brodae, obtained using differential coverage binning of sequence data from two enrichment reactors.</title>
        <authorList>
            <person name="Speth D.R."/>
            <person name="Russ L."/>
            <person name="Kartal B."/>
            <person name="Op den Camp H.J."/>
            <person name="Dutilh B.E."/>
            <person name="Jetten M.S."/>
        </authorList>
    </citation>
    <scope>NUCLEOTIDE SEQUENCE [LARGE SCALE GENOMIC DNA]</scope>
    <source>
        <strain evidence="1">RU1</strain>
    </source>
</reference>
<protein>
    <recommendedName>
        <fullName evidence="3">MarR family EPS-associated transcriptional regulator</fullName>
    </recommendedName>
</protein>
<organism evidence="1 2">
    <name type="scientific">Candidatus Scalindua brodae</name>
    <dbReference type="NCBI Taxonomy" id="237368"/>
    <lineage>
        <taxon>Bacteria</taxon>
        <taxon>Pseudomonadati</taxon>
        <taxon>Planctomycetota</taxon>
        <taxon>Candidatus Brocadiia</taxon>
        <taxon>Candidatus Brocadiales</taxon>
        <taxon>Candidatus Scalinduaceae</taxon>
        <taxon>Candidatus Scalindua</taxon>
    </lineage>
</organism>
<sequence>MKHLEETIKLLDHIHENPESTQRELVEKLDSRLGKINYLIQALTGKGIIKLKRFKNSRQKSGYLYILTPRGVKQKIRVTRIFLNQKLKEFDRLPACNRY</sequence>
<proteinExistence type="predicted"/>
<dbReference type="AlphaFoldDB" id="A0A0B0EEV2"/>
<dbReference type="InterPro" id="IPR036388">
    <property type="entry name" value="WH-like_DNA-bd_sf"/>
</dbReference>
<accession>A0A0B0EEV2</accession>
<evidence type="ECO:0000313" key="1">
    <source>
        <dbReference type="EMBL" id="KHE91647.1"/>
    </source>
</evidence>
<evidence type="ECO:0000313" key="2">
    <source>
        <dbReference type="Proteomes" id="UP000030652"/>
    </source>
</evidence>
<dbReference type="eggNOG" id="COG1846">
    <property type="taxonomic scope" value="Bacteria"/>
</dbReference>
<dbReference type="Proteomes" id="UP000030652">
    <property type="component" value="Unassembled WGS sequence"/>
</dbReference>
<comment type="caution">
    <text evidence="1">The sequence shown here is derived from an EMBL/GenBank/DDBJ whole genome shotgun (WGS) entry which is preliminary data.</text>
</comment>
<gene>
    <name evidence="1" type="ORF">SCABRO_02617</name>
</gene>
<dbReference type="EMBL" id="JRYO01000187">
    <property type="protein sequence ID" value="KHE91647.1"/>
    <property type="molecule type" value="Genomic_DNA"/>
</dbReference>
<dbReference type="Gene3D" id="1.10.10.10">
    <property type="entry name" value="Winged helix-like DNA-binding domain superfamily/Winged helix DNA-binding domain"/>
    <property type="match status" value="1"/>
</dbReference>